<dbReference type="AlphaFoldDB" id="A0A1Q8S4H4"/>
<feature type="compositionally biased region" description="Basic residues" evidence="1">
    <location>
        <begin position="1"/>
        <end position="10"/>
    </location>
</feature>
<dbReference type="OrthoDB" id="3625606at2759"/>
<proteinExistence type="predicted"/>
<sequence>MFKSPARKARGRYDDYQNKIQQRKAQEEDKSKGEPVWFSRQIEDGHLHRWAILTIEKKYELQLPSTDMSKGVLSKYKFDGSAAPSLEYETRIAAWSLTDEMMEVRQQNHLTAGKEHARDYYICQIGWTTLTEEQVDTECKAANAAFGVASLSFSDCQGFLKYFANRIIKSPEGHALDYGWFVENTGKPYHRLREMKPEAYAREYQFWLESAVCVTAGVAVAGLASSAYYSQPPMAATGDGEAV</sequence>
<gene>
    <name evidence="2" type="ORF">CCHL11_04420</name>
</gene>
<name>A0A1Q8S4H4_9PEZI</name>
<accession>A0A1Q8S4H4</accession>
<protein>
    <submittedName>
        <fullName evidence="2">Uncharacterized protein</fullName>
    </submittedName>
</protein>
<dbReference type="Proteomes" id="UP000186583">
    <property type="component" value="Unassembled WGS sequence"/>
</dbReference>
<evidence type="ECO:0000313" key="3">
    <source>
        <dbReference type="Proteomes" id="UP000186583"/>
    </source>
</evidence>
<evidence type="ECO:0000256" key="1">
    <source>
        <dbReference type="SAM" id="MobiDB-lite"/>
    </source>
</evidence>
<feature type="region of interest" description="Disordered" evidence="1">
    <location>
        <begin position="1"/>
        <end position="34"/>
    </location>
</feature>
<evidence type="ECO:0000313" key="2">
    <source>
        <dbReference type="EMBL" id="OLN96310.1"/>
    </source>
</evidence>
<feature type="compositionally biased region" description="Basic and acidic residues" evidence="1">
    <location>
        <begin position="24"/>
        <end position="33"/>
    </location>
</feature>
<keyword evidence="3" id="KW-1185">Reference proteome</keyword>
<organism evidence="2 3">
    <name type="scientific">Colletotrichum chlorophyti</name>
    <dbReference type="NCBI Taxonomy" id="708187"/>
    <lineage>
        <taxon>Eukaryota</taxon>
        <taxon>Fungi</taxon>
        <taxon>Dikarya</taxon>
        <taxon>Ascomycota</taxon>
        <taxon>Pezizomycotina</taxon>
        <taxon>Sordariomycetes</taxon>
        <taxon>Hypocreomycetidae</taxon>
        <taxon>Glomerellales</taxon>
        <taxon>Glomerellaceae</taxon>
        <taxon>Colletotrichum</taxon>
    </lineage>
</organism>
<reference evidence="2 3" key="1">
    <citation type="submission" date="2016-11" db="EMBL/GenBank/DDBJ databases">
        <title>Draft Genome Assembly of Colletotrichum chlorophyti a pathogen of herbaceous plants.</title>
        <authorList>
            <person name="Gan P."/>
            <person name="Narusaka M."/>
            <person name="Tsushima A."/>
            <person name="Narusaka Y."/>
            <person name="Takano Y."/>
            <person name="Shirasu K."/>
        </authorList>
    </citation>
    <scope>NUCLEOTIDE SEQUENCE [LARGE SCALE GENOMIC DNA]</scope>
    <source>
        <strain evidence="2 3">NTL11</strain>
    </source>
</reference>
<comment type="caution">
    <text evidence="2">The sequence shown here is derived from an EMBL/GenBank/DDBJ whole genome shotgun (WGS) entry which is preliminary data.</text>
</comment>
<dbReference type="EMBL" id="MPGH01000019">
    <property type="protein sequence ID" value="OLN96310.1"/>
    <property type="molecule type" value="Genomic_DNA"/>
</dbReference>